<dbReference type="Gene3D" id="2.60.40.150">
    <property type="entry name" value="C2 domain"/>
    <property type="match status" value="2"/>
</dbReference>
<dbReference type="EMBL" id="RQTK01000308">
    <property type="protein sequence ID" value="RUS82028.1"/>
    <property type="molecule type" value="Genomic_DNA"/>
</dbReference>
<dbReference type="GO" id="GO:0001786">
    <property type="term" value="F:phosphatidylserine binding"/>
    <property type="evidence" value="ECO:0007669"/>
    <property type="project" value="TreeGrafter"/>
</dbReference>
<feature type="compositionally biased region" description="Polar residues" evidence="2">
    <location>
        <begin position="133"/>
        <end position="149"/>
    </location>
</feature>
<comment type="caution">
    <text evidence="4">The sequence shown here is derived from an EMBL/GenBank/DDBJ whole genome shotgun (WGS) entry which is preliminary data.</text>
</comment>
<name>A0A3S1BEB6_ELYCH</name>
<feature type="compositionally biased region" description="Acidic residues" evidence="2">
    <location>
        <begin position="18"/>
        <end position="30"/>
    </location>
</feature>
<proteinExistence type="predicted"/>
<dbReference type="InterPro" id="IPR001565">
    <property type="entry name" value="Synaptotagmin"/>
</dbReference>
<evidence type="ECO:0000256" key="1">
    <source>
        <dbReference type="ARBA" id="ARBA00022737"/>
    </source>
</evidence>
<dbReference type="PRINTS" id="PR00360">
    <property type="entry name" value="C2DOMAIN"/>
</dbReference>
<sequence length="530" mass="57679">MKKFLKAVGSGQLGTLFDGDEDDGGADSDTSESRGSRLSGGLKNGTRGSPTLASAGGGLQASPYTRNGTQTLSPSHRNGIPALRGAGVTSSPKAGAFPYKSSSTPPSRGATPELRGAMSPARTPILDRVVLSPSRTATPDQRSLGSSRCPTPEGRSPLASPRSLTPELRAPSSRCGTPDHRYVPLFLSAGDDGAYAGASLNSQSRSASEEDRGGGGGGGGSEGGESSSVWKNVKSIASMLMEDADAVEQEAAGPYVEGVDYKLGSLQLGLNYDFQNLTLTLRIIKAKDLPPKDVTGTSDPYVKIMLLPDKKHKLLTKVKKKNLNPHWNECFLFEGWPHNKLLEKTLYLQVIDYDRFSRDDPIGETYIPLNAVDLSQAAVSWRYLQPCKDSRGKLGELLLSLCYQPNIGRLTVTVMKAKDLKAKDITGSSDPYVKIWLSYGTTRVEKKKTNIKMRTLNPIYNESFIFDIQWEKIREANLEVSVMDFDKVGRNELIGRVVLGCRSGPMETRHWNDMVSKPRQQVAQWHLLKD</sequence>
<dbReference type="GO" id="GO:0030424">
    <property type="term" value="C:axon"/>
    <property type="evidence" value="ECO:0007669"/>
    <property type="project" value="TreeGrafter"/>
</dbReference>
<protein>
    <recommendedName>
        <fullName evidence="3">C2 domain-containing protein</fullName>
    </recommendedName>
</protein>
<dbReference type="InterPro" id="IPR035892">
    <property type="entry name" value="C2_domain_sf"/>
</dbReference>
<dbReference type="GO" id="GO:0030276">
    <property type="term" value="F:clathrin binding"/>
    <property type="evidence" value="ECO:0007669"/>
    <property type="project" value="TreeGrafter"/>
</dbReference>
<dbReference type="PRINTS" id="PR00399">
    <property type="entry name" value="SYNAPTOTAGMN"/>
</dbReference>
<dbReference type="FunFam" id="2.60.40.150:FF:000140">
    <property type="entry name" value="synaptotagmin-7 isoform X1"/>
    <property type="match status" value="1"/>
</dbReference>
<evidence type="ECO:0000313" key="4">
    <source>
        <dbReference type="EMBL" id="RUS82028.1"/>
    </source>
</evidence>
<dbReference type="OrthoDB" id="270970at2759"/>
<dbReference type="InterPro" id="IPR000008">
    <property type="entry name" value="C2_dom"/>
</dbReference>
<feature type="region of interest" description="Disordered" evidence="2">
    <location>
        <begin position="1"/>
        <end position="177"/>
    </location>
</feature>
<dbReference type="FunFam" id="2.60.40.150:FF:000028">
    <property type="entry name" value="Synaptotagmin 7"/>
    <property type="match status" value="1"/>
</dbReference>
<dbReference type="GO" id="GO:0048791">
    <property type="term" value="P:calcium ion-regulated exocytosis of neurotransmitter"/>
    <property type="evidence" value="ECO:0007669"/>
    <property type="project" value="TreeGrafter"/>
</dbReference>
<dbReference type="GO" id="GO:0000149">
    <property type="term" value="F:SNARE binding"/>
    <property type="evidence" value="ECO:0007669"/>
    <property type="project" value="TreeGrafter"/>
</dbReference>
<evidence type="ECO:0000256" key="2">
    <source>
        <dbReference type="SAM" id="MobiDB-lite"/>
    </source>
</evidence>
<feature type="compositionally biased region" description="Polar residues" evidence="2">
    <location>
        <begin position="62"/>
        <end position="76"/>
    </location>
</feature>
<dbReference type="AlphaFoldDB" id="A0A3S1BEB6"/>
<feature type="domain" description="C2" evidence="3">
    <location>
        <begin position="393"/>
        <end position="526"/>
    </location>
</feature>
<dbReference type="GO" id="GO:0005544">
    <property type="term" value="F:calcium-dependent phospholipid binding"/>
    <property type="evidence" value="ECO:0007669"/>
    <property type="project" value="TreeGrafter"/>
</dbReference>
<dbReference type="GO" id="GO:0005509">
    <property type="term" value="F:calcium ion binding"/>
    <property type="evidence" value="ECO:0007669"/>
    <property type="project" value="TreeGrafter"/>
</dbReference>
<dbReference type="GO" id="GO:0006906">
    <property type="term" value="P:vesicle fusion"/>
    <property type="evidence" value="ECO:0007669"/>
    <property type="project" value="TreeGrafter"/>
</dbReference>
<dbReference type="GO" id="GO:0005886">
    <property type="term" value="C:plasma membrane"/>
    <property type="evidence" value="ECO:0007669"/>
    <property type="project" value="TreeGrafter"/>
</dbReference>
<dbReference type="SMART" id="SM00239">
    <property type="entry name" value="C2"/>
    <property type="match status" value="2"/>
</dbReference>
<dbReference type="PANTHER" id="PTHR10024">
    <property type="entry name" value="SYNAPTOTAGMIN"/>
    <property type="match status" value="1"/>
</dbReference>
<feature type="compositionally biased region" description="Gly residues" evidence="2">
    <location>
        <begin position="214"/>
        <end position="223"/>
    </location>
</feature>
<evidence type="ECO:0000313" key="5">
    <source>
        <dbReference type="Proteomes" id="UP000271974"/>
    </source>
</evidence>
<dbReference type="Pfam" id="PF00168">
    <property type="entry name" value="C2"/>
    <property type="match status" value="2"/>
</dbReference>
<reference evidence="4 5" key="1">
    <citation type="submission" date="2019-01" db="EMBL/GenBank/DDBJ databases">
        <title>A draft genome assembly of the solar-powered sea slug Elysia chlorotica.</title>
        <authorList>
            <person name="Cai H."/>
            <person name="Li Q."/>
            <person name="Fang X."/>
            <person name="Li J."/>
            <person name="Curtis N.E."/>
            <person name="Altenburger A."/>
            <person name="Shibata T."/>
            <person name="Feng M."/>
            <person name="Maeda T."/>
            <person name="Schwartz J.A."/>
            <person name="Shigenobu S."/>
            <person name="Lundholm N."/>
            <person name="Nishiyama T."/>
            <person name="Yang H."/>
            <person name="Hasebe M."/>
            <person name="Li S."/>
            <person name="Pierce S.K."/>
            <person name="Wang J."/>
        </authorList>
    </citation>
    <scope>NUCLEOTIDE SEQUENCE [LARGE SCALE GENOMIC DNA]</scope>
    <source>
        <strain evidence="4">EC2010</strain>
        <tissue evidence="4">Whole organism of an adult</tissue>
    </source>
</reference>
<keyword evidence="1" id="KW-0677">Repeat</keyword>
<dbReference type="Proteomes" id="UP000271974">
    <property type="component" value="Unassembled WGS sequence"/>
</dbReference>
<dbReference type="GO" id="GO:0098793">
    <property type="term" value="C:presynapse"/>
    <property type="evidence" value="ECO:0007669"/>
    <property type="project" value="GOC"/>
</dbReference>
<dbReference type="PANTHER" id="PTHR10024:SF344">
    <property type="entry name" value="SYNAPTOTAGMIN-7"/>
    <property type="match status" value="1"/>
</dbReference>
<dbReference type="STRING" id="188477.A0A3S1BEB6"/>
<dbReference type="GO" id="GO:0070382">
    <property type="term" value="C:exocytic vesicle"/>
    <property type="evidence" value="ECO:0007669"/>
    <property type="project" value="TreeGrafter"/>
</dbReference>
<evidence type="ECO:0000259" key="3">
    <source>
        <dbReference type="PROSITE" id="PS50004"/>
    </source>
</evidence>
<accession>A0A3S1BEB6</accession>
<keyword evidence="5" id="KW-1185">Reference proteome</keyword>
<organism evidence="4 5">
    <name type="scientific">Elysia chlorotica</name>
    <name type="common">Eastern emerald elysia</name>
    <name type="synonym">Sea slug</name>
    <dbReference type="NCBI Taxonomy" id="188477"/>
    <lineage>
        <taxon>Eukaryota</taxon>
        <taxon>Metazoa</taxon>
        <taxon>Spiralia</taxon>
        <taxon>Lophotrochozoa</taxon>
        <taxon>Mollusca</taxon>
        <taxon>Gastropoda</taxon>
        <taxon>Heterobranchia</taxon>
        <taxon>Euthyneura</taxon>
        <taxon>Panpulmonata</taxon>
        <taxon>Sacoglossa</taxon>
        <taxon>Placobranchoidea</taxon>
        <taxon>Plakobranchidae</taxon>
        <taxon>Elysia</taxon>
    </lineage>
</organism>
<feature type="region of interest" description="Disordered" evidence="2">
    <location>
        <begin position="197"/>
        <end position="227"/>
    </location>
</feature>
<dbReference type="SUPFAM" id="SSF49562">
    <property type="entry name" value="C2 domain (Calcium/lipid-binding domain, CaLB)"/>
    <property type="match status" value="2"/>
</dbReference>
<dbReference type="PROSITE" id="PS50004">
    <property type="entry name" value="C2"/>
    <property type="match status" value="2"/>
</dbReference>
<feature type="domain" description="C2" evidence="3">
    <location>
        <begin position="262"/>
        <end position="382"/>
    </location>
</feature>
<gene>
    <name evidence="4" type="ORF">EGW08_010219</name>
</gene>